<evidence type="ECO:0000313" key="2">
    <source>
        <dbReference type="EMBL" id="KUG22272.1"/>
    </source>
</evidence>
<comment type="caution">
    <text evidence="2">The sequence shown here is derived from an EMBL/GenBank/DDBJ whole genome shotgun (WGS) entry which is preliminary data.</text>
</comment>
<sequence length="66" mass="7459">MKKNISHNEELVKNLHIVIPAKAGSQEKNIKITGCRITRHTSGKESGMTKILDPRWSKIPHMRGRG</sequence>
<dbReference type="AlphaFoldDB" id="A0A0W8FMZ9"/>
<reference evidence="2" key="1">
    <citation type="journal article" date="2015" name="Proc. Natl. Acad. Sci. U.S.A.">
        <title>Networks of energetic and metabolic interactions define dynamics in microbial communities.</title>
        <authorList>
            <person name="Embree M."/>
            <person name="Liu J.K."/>
            <person name="Al-Bassam M.M."/>
            <person name="Zengler K."/>
        </authorList>
    </citation>
    <scope>NUCLEOTIDE SEQUENCE</scope>
</reference>
<evidence type="ECO:0000256" key="1">
    <source>
        <dbReference type="SAM" id="MobiDB-lite"/>
    </source>
</evidence>
<name>A0A0W8FMZ9_9ZZZZ</name>
<protein>
    <submittedName>
        <fullName evidence="2">Uncharacterized protein</fullName>
    </submittedName>
</protein>
<accession>A0A0W8FMZ9</accession>
<organism evidence="2">
    <name type="scientific">hydrocarbon metagenome</name>
    <dbReference type="NCBI Taxonomy" id="938273"/>
    <lineage>
        <taxon>unclassified sequences</taxon>
        <taxon>metagenomes</taxon>
        <taxon>ecological metagenomes</taxon>
    </lineage>
</organism>
<dbReference type="EMBL" id="LNQE01000976">
    <property type="protein sequence ID" value="KUG22272.1"/>
    <property type="molecule type" value="Genomic_DNA"/>
</dbReference>
<feature type="region of interest" description="Disordered" evidence="1">
    <location>
        <begin position="40"/>
        <end position="66"/>
    </location>
</feature>
<gene>
    <name evidence="2" type="ORF">ASZ90_007951</name>
</gene>
<proteinExistence type="predicted"/>